<accession>A0A644U675</accession>
<sequence>MKKQVIKDIATALIATTGMNFDLFAFEDSSISDSDTTKIMEEIQYQCKKMIIKVENRLQKEIPSGSTKDIIDTIYN</sequence>
<comment type="caution">
    <text evidence="2">The sequence shown here is derived from an EMBL/GenBank/DDBJ whole genome shotgun (WGS) entry which is preliminary data.</text>
</comment>
<dbReference type="AlphaFoldDB" id="A0A644U675"/>
<dbReference type="EMBL" id="VSSQ01000080">
    <property type="protein sequence ID" value="MPL74429.1"/>
    <property type="molecule type" value="Genomic_DNA"/>
</dbReference>
<name>A0A644U675_9ZZZZ</name>
<protein>
    <submittedName>
        <fullName evidence="2">Uncharacterized protein</fullName>
    </submittedName>
</protein>
<dbReference type="EMBL" id="VSSQ01000080">
    <property type="protein sequence ID" value="MPL74368.1"/>
    <property type="molecule type" value="Genomic_DNA"/>
</dbReference>
<organism evidence="2">
    <name type="scientific">bioreactor metagenome</name>
    <dbReference type="NCBI Taxonomy" id="1076179"/>
    <lineage>
        <taxon>unclassified sequences</taxon>
        <taxon>metagenomes</taxon>
        <taxon>ecological metagenomes</taxon>
    </lineage>
</organism>
<evidence type="ECO:0000313" key="1">
    <source>
        <dbReference type="EMBL" id="MPL74368.1"/>
    </source>
</evidence>
<reference evidence="2" key="1">
    <citation type="submission" date="2019-08" db="EMBL/GenBank/DDBJ databases">
        <authorList>
            <person name="Kucharzyk K."/>
            <person name="Murdoch R.W."/>
            <person name="Higgins S."/>
            <person name="Loffler F."/>
        </authorList>
    </citation>
    <scope>NUCLEOTIDE SEQUENCE</scope>
</reference>
<gene>
    <name evidence="1" type="ORF">SDC9_20179</name>
    <name evidence="2" type="ORF">SDC9_20240</name>
</gene>
<proteinExistence type="predicted"/>
<evidence type="ECO:0000313" key="2">
    <source>
        <dbReference type="EMBL" id="MPL74429.1"/>
    </source>
</evidence>